<gene>
    <name evidence="3" type="ORF">MOV92_19955</name>
</gene>
<dbReference type="EMBL" id="CP093547">
    <property type="protein sequence ID" value="UNP28732.1"/>
    <property type="molecule type" value="Genomic_DNA"/>
</dbReference>
<dbReference type="RefSeq" id="WP_187313056.1">
    <property type="nucleotide sequence ID" value="NZ_CP011131.1"/>
</dbReference>
<keyword evidence="4" id="KW-1185">Reference proteome</keyword>
<evidence type="ECO:0000313" key="4">
    <source>
        <dbReference type="Proteomes" id="UP000829194"/>
    </source>
</evidence>
<feature type="chain" id="PRO_5045346021" evidence="2">
    <location>
        <begin position="25"/>
        <end position="58"/>
    </location>
</feature>
<feature type="signal peptide" evidence="2">
    <location>
        <begin position="1"/>
        <end position="24"/>
    </location>
</feature>
<proteinExistence type="predicted"/>
<dbReference type="Proteomes" id="UP000829194">
    <property type="component" value="Chromosome"/>
</dbReference>
<protein>
    <submittedName>
        <fullName evidence="3">Uncharacterized protein</fullName>
    </submittedName>
</protein>
<name>A0ABY3XC62_9GAMM</name>
<feature type="region of interest" description="Disordered" evidence="1">
    <location>
        <begin position="26"/>
        <end position="58"/>
    </location>
</feature>
<evidence type="ECO:0000256" key="1">
    <source>
        <dbReference type="SAM" id="MobiDB-lite"/>
    </source>
</evidence>
<sequence length="58" mass="6278">MRPARVQFSALAWAVFASAFAARAASGASVEQWSPPRIASDRDGHGDASWPPRCPRPR</sequence>
<accession>A0ABY3XC62</accession>
<evidence type="ECO:0000256" key="2">
    <source>
        <dbReference type="SAM" id="SignalP"/>
    </source>
</evidence>
<evidence type="ECO:0000313" key="3">
    <source>
        <dbReference type="EMBL" id="UNP28732.1"/>
    </source>
</evidence>
<reference evidence="3 4" key="1">
    <citation type="submission" date="2022-03" db="EMBL/GenBank/DDBJ databases">
        <title>Complete genome sequence of Lysobacter capsici VKM B-2533 and Lysobacter gummosus 10.1.1, promising sources of lytic agents.</title>
        <authorList>
            <person name="Tarlachkov S.V."/>
            <person name="Kudryakova I.V."/>
            <person name="Afoshin A.S."/>
            <person name="Leontyevskaya E.A."/>
            <person name="Leontyevskaya N.V."/>
        </authorList>
    </citation>
    <scope>NUCLEOTIDE SEQUENCE [LARGE SCALE GENOMIC DNA]</scope>
    <source>
        <strain evidence="3 4">10.1.1</strain>
    </source>
</reference>
<keyword evidence="2" id="KW-0732">Signal</keyword>
<organism evidence="3 4">
    <name type="scientific">Lysobacter gummosus</name>
    <dbReference type="NCBI Taxonomy" id="262324"/>
    <lineage>
        <taxon>Bacteria</taxon>
        <taxon>Pseudomonadati</taxon>
        <taxon>Pseudomonadota</taxon>
        <taxon>Gammaproteobacteria</taxon>
        <taxon>Lysobacterales</taxon>
        <taxon>Lysobacteraceae</taxon>
        <taxon>Lysobacter</taxon>
    </lineage>
</organism>